<name>A0A0D7KET3_9BURK</name>
<dbReference type="AlphaFoldDB" id="A0A0D7KET3"/>
<evidence type="ECO:0000313" key="1">
    <source>
        <dbReference type="EMBL" id="KJA12442.1"/>
    </source>
</evidence>
<keyword evidence="2" id="KW-1185">Reference proteome</keyword>
<proteinExistence type="predicted"/>
<gene>
    <name evidence="1" type="ORF">RP29_00845</name>
</gene>
<dbReference type="PATRIC" id="fig|80878.5.peg.962"/>
<evidence type="ECO:0000313" key="2">
    <source>
        <dbReference type="Proteomes" id="UP000032566"/>
    </source>
</evidence>
<reference evidence="1 2" key="1">
    <citation type="submission" date="2014-12" db="EMBL/GenBank/DDBJ databases">
        <title>Isolation of bacteria from lake water.</title>
        <authorList>
            <person name="Sheng K.-Y."/>
            <person name="Chin P.-S."/>
            <person name="Chan K.-G."/>
            <person name="Tan G.S."/>
        </authorList>
    </citation>
    <scope>NUCLEOTIDE SEQUENCE [LARGE SCALE GENOMIC DNA]</scope>
    <source>
        <strain evidence="1 2">KY4</strain>
    </source>
</reference>
<organism evidence="1 2">
    <name type="scientific">Acidovorax temperans</name>
    <dbReference type="NCBI Taxonomy" id="80878"/>
    <lineage>
        <taxon>Bacteria</taxon>
        <taxon>Pseudomonadati</taxon>
        <taxon>Pseudomonadota</taxon>
        <taxon>Betaproteobacteria</taxon>
        <taxon>Burkholderiales</taxon>
        <taxon>Comamonadaceae</taxon>
        <taxon>Acidovorax</taxon>
    </lineage>
</organism>
<protein>
    <submittedName>
        <fullName evidence="1">Uncharacterized protein</fullName>
    </submittedName>
</protein>
<comment type="caution">
    <text evidence="1">The sequence shown here is derived from an EMBL/GenBank/DDBJ whole genome shotgun (WGS) entry which is preliminary data.</text>
</comment>
<dbReference type="EMBL" id="JXYQ01000002">
    <property type="protein sequence ID" value="KJA12442.1"/>
    <property type="molecule type" value="Genomic_DNA"/>
</dbReference>
<accession>A0A0D7KET3</accession>
<dbReference type="Proteomes" id="UP000032566">
    <property type="component" value="Unassembled WGS sequence"/>
</dbReference>
<sequence length="239" mass="26381">MFGIAKDLHTSGMLYGLAVGQQSAIRIRAADHASARELTRQVQHFTSSKNSVIVLGPKTSTPPDYRSPEGRALISAVKPPECLIVALPSASKKTRWSDLDLTAFKQTIETDGVLSIATFQGLSKDEELLMLTCFDAVFTVSQCEPDEDFASAYMAAPMVGSLLAATGHKPQIENIRMTGGHIERQCQPCVSSDKLTREMYRMREEGRSMAEISDKLGFDKSTISRRLSALPYHLRRHCM</sequence>